<feature type="transmembrane region" description="Helical" evidence="7">
    <location>
        <begin position="299"/>
        <end position="332"/>
    </location>
</feature>
<dbReference type="OrthoDB" id="9762833at2"/>
<dbReference type="InterPro" id="IPR037272">
    <property type="entry name" value="SNS_sf"/>
</dbReference>
<reference evidence="8 9" key="1">
    <citation type="submission" date="2018-10" db="EMBL/GenBank/DDBJ databases">
        <title>Butyricimonas faecalis sp. nov., isolated from human faeces and emended description of the genus Butyricimonas.</title>
        <authorList>
            <person name="Le Roy T."/>
            <person name="Van der Smissen P."/>
            <person name="Paquot A."/>
            <person name="Delzenne N."/>
            <person name="Muccioli G."/>
            <person name="Collet J.-F."/>
            <person name="Cani P.D."/>
        </authorList>
    </citation>
    <scope>NUCLEOTIDE SEQUENCE [LARGE SCALE GENOMIC DNA]</scope>
    <source>
        <strain evidence="8 9">H184</strain>
    </source>
</reference>
<feature type="transmembrane region" description="Helical" evidence="7">
    <location>
        <begin position="86"/>
        <end position="112"/>
    </location>
</feature>
<feature type="transmembrane region" description="Helical" evidence="7">
    <location>
        <begin position="176"/>
        <end position="196"/>
    </location>
</feature>
<accession>A0A3S9VPR7</accession>
<dbReference type="RefSeq" id="WP_106624654.1">
    <property type="nucleotide sequence ID" value="NZ_CP032819.1"/>
</dbReference>
<evidence type="ECO:0000256" key="1">
    <source>
        <dbReference type="ARBA" id="ARBA00004141"/>
    </source>
</evidence>
<dbReference type="NCBIfam" id="NF037979">
    <property type="entry name" value="Na_transp"/>
    <property type="match status" value="1"/>
</dbReference>
<dbReference type="PANTHER" id="PTHR42948:SF1">
    <property type="entry name" value="TRANSPORTER"/>
    <property type="match status" value="1"/>
</dbReference>
<keyword evidence="9" id="KW-1185">Reference proteome</keyword>
<dbReference type="SUPFAM" id="SSF161070">
    <property type="entry name" value="SNF-like"/>
    <property type="match status" value="1"/>
</dbReference>
<gene>
    <name evidence="8" type="ORF">D8S85_02525</name>
</gene>
<dbReference type="GO" id="GO:0016020">
    <property type="term" value="C:membrane"/>
    <property type="evidence" value="ECO:0007669"/>
    <property type="project" value="UniProtKB-SubCell"/>
</dbReference>
<evidence type="ECO:0000313" key="9">
    <source>
        <dbReference type="Proteomes" id="UP000270673"/>
    </source>
</evidence>
<dbReference type="CDD" id="cd10336">
    <property type="entry name" value="SLC6sbd_Tyt1-Like"/>
    <property type="match status" value="1"/>
</dbReference>
<dbReference type="AlphaFoldDB" id="A0A3S9VPR7"/>
<dbReference type="PROSITE" id="PS00610">
    <property type="entry name" value="NA_NEUROTRAN_SYMP_1"/>
    <property type="match status" value="1"/>
</dbReference>
<feature type="transmembrane region" description="Helical" evidence="7">
    <location>
        <begin position="216"/>
        <end position="240"/>
    </location>
</feature>
<protein>
    <recommendedName>
        <fullName evidence="6">Transporter</fullName>
    </recommendedName>
</protein>
<evidence type="ECO:0000256" key="4">
    <source>
        <dbReference type="ARBA" id="ARBA00022989"/>
    </source>
</evidence>
<keyword evidence="3 6" id="KW-0812">Transmembrane</keyword>
<name>A0A3S9VPR7_9BACT</name>
<feature type="transmembrane region" description="Helical" evidence="7">
    <location>
        <begin position="146"/>
        <end position="164"/>
    </location>
</feature>
<dbReference type="Pfam" id="PF00209">
    <property type="entry name" value="SNF"/>
    <property type="match status" value="2"/>
</dbReference>
<proteinExistence type="inferred from homology"/>
<feature type="transmembrane region" description="Helical" evidence="7">
    <location>
        <begin position="381"/>
        <end position="400"/>
    </location>
</feature>
<organism evidence="8 9">
    <name type="scientific">Butyricimonas faecalis</name>
    <dbReference type="NCBI Taxonomy" id="2093856"/>
    <lineage>
        <taxon>Bacteria</taxon>
        <taxon>Pseudomonadati</taxon>
        <taxon>Bacteroidota</taxon>
        <taxon>Bacteroidia</taxon>
        <taxon>Bacteroidales</taxon>
        <taxon>Odoribacteraceae</taxon>
        <taxon>Butyricimonas</taxon>
    </lineage>
</organism>
<dbReference type="InterPro" id="IPR047218">
    <property type="entry name" value="YocR/YhdH-like"/>
</dbReference>
<dbReference type="PROSITE" id="PS50267">
    <property type="entry name" value="NA_NEUROTRAN_SYMP_3"/>
    <property type="match status" value="1"/>
</dbReference>
<evidence type="ECO:0000256" key="5">
    <source>
        <dbReference type="ARBA" id="ARBA00023136"/>
    </source>
</evidence>
<feature type="transmembrane region" description="Helical" evidence="7">
    <location>
        <begin position="421"/>
        <end position="445"/>
    </location>
</feature>
<dbReference type="EMBL" id="CP032819">
    <property type="protein sequence ID" value="AZS28538.1"/>
    <property type="molecule type" value="Genomic_DNA"/>
</dbReference>
<sequence length="448" mass="49138">MHNTRDSFGSKFGAIAALAGSAVGLGNIWKFPYEAGCNGGGAFLLVYIFFTVAIGLPVMLSEFALGRYSGRNAFGTFDRLEPKTAWRYFGVLVLLAATMILSFYGTVAGWTLEYVFKSFTFSFHAGTDVDLNTMYSDFITNSYKPVFWQIVFMTLTGFIVLAGVKKGIERYTKLMMPLLFVLIVILGIRACTLDGAMEGIKFLFLPKFSELTSRGVLSALGQAFFSLSIGMGVLLTYASYIKKGENLTSISLQVICADTLIAVLAGVAIFPAVFAFNIAPDSGPGLVFLTLPQVFQSMAFGQLWAILFFLLLTMAALTSSISLLEVIVAFFVEEKHVSRCKATIISTTVVIIFGILCTLSFGPLKEVHIGNLSIFGIFDYISSNILLPVGGILISIYVGWRFDRRLLEAELTNNGELKLWLLKPLIFVLKYVAPLFILVILLHSLGLF</sequence>
<feature type="transmembrane region" description="Helical" evidence="7">
    <location>
        <begin position="252"/>
        <end position="279"/>
    </location>
</feature>
<evidence type="ECO:0000256" key="6">
    <source>
        <dbReference type="RuleBase" id="RU003732"/>
    </source>
</evidence>
<dbReference type="PRINTS" id="PR00176">
    <property type="entry name" value="NANEUSMPORT"/>
</dbReference>
<keyword evidence="2 6" id="KW-0813">Transport</keyword>
<feature type="transmembrane region" description="Helical" evidence="7">
    <location>
        <begin position="344"/>
        <end position="361"/>
    </location>
</feature>
<dbReference type="GO" id="GO:0015293">
    <property type="term" value="F:symporter activity"/>
    <property type="evidence" value="ECO:0007669"/>
    <property type="project" value="UniProtKB-KW"/>
</dbReference>
<keyword evidence="4 7" id="KW-1133">Transmembrane helix</keyword>
<feature type="transmembrane region" description="Helical" evidence="7">
    <location>
        <begin position="12"/>
        <end position="29"/>
    </location>
</feature>
<feature type="transmembrane region" description="Helical" evidence="7">
    <location>
        <begin position="41"/>
        <end position="65"/>
    </location>
</feature>
<evidence type="ECO:0000256" key="3">
    <source>
        <dbReference type="ARBA" id="ARBA00022692"/>
    </source>
</evidence>
<evidence type="ECO:0000256" key="2">
    <source>
        <dbReference type="ARBA" id="ARBA00022448"/>
    </source>
</evidence>
<evidence type="ECO:0000256" key="7">
    <source>
        <dbReference type="SAM" id="Phobius"/>
    </source>
</evidence>
<keyword evidence="5 7" id="KW-0472">Membrane</keyword>
<comment type="subcellular location">
    <subcellularLocation>
        <location evidence="1">Membrane</location>
        <topology evidence="1">Multi-pass membrane protein</topology>
    </subcellularLocation>
</comment>
<evidence type="ECO:0000313" key="8">
    <source>
        <dbReference type="EMBL" id="AZS28538.1"/>
    </source>
</evidence>
<dbReference type="KEGG" id="buy:D8S85_02525"/>
<dbReference type="PANTHER" id="PTHR42948">
    <property type="entry name" value="TRANSPORTER"/>
    <property type="match status" value="1"/>
</dbReference>
<comment type="similarity">
    <text evidence="6">Belongs to the sodium:neurotransmitter symporter (SNF) (TC 2.A.22) family.</text>
</comment>
<dbReference type="Proteomes" id="UP000270673">
    <property type="component" value="Chromosome"/>
</dbReference>
<keyword evidence="6" id="KW-0769">Symport</keyword>
<dbReference type="InterPro" id="IPR000175">
    <property type="entry name" value="Na/ntran_symport"/>
</dbReference>